<comment type="caution">
    <text evidence="7">The sequence shown here is derived from an EMBL/GenBank/DDBJ whole genome shotgun (WGS) entry which is preliminary data.</text>
</comment>
<evidence type="ECO:0000313" key="7">
    <source>
        <dbReference type="EMBL" id="MBB5773274.1"/>
    </source>
</evidence>
<dbReference type="PANTHER" id="PTHR43649:SF33">
    <property type="entry name" value="POLYGALACTURONAN_RHAMNOGALACTURONAN-BINDING PROTEIN YTCQ"/>
    <property type="match status" value="1"/>
</dbReference>
<gene>
    <name evidence="7" type="ORF">HD596_000030</name>
</gene>
<dbReference type="EMBL" id="JACHMB010000001">
    <property type="protein sequence ID" value="MBB5773274.1"/>
    <property type="molecule type" value="Genomic_DNA"/>
</dbReference>
<sequence length="418" mass="44816">MSRHFLIVAAATALLASACSQGSATKATTGADGRVTLRYFTFSAAPDHVKDLDKIEKAFEKENPKVDVVVETAPFDQYFTKLQTSIAGGTAPDAFELNYENFVTYAGAGSLLDLGGVAGDGDTSVYAQESLNAFKRDGKQYALPASFSTVVLFYNKDLFEQAGVAPPTADWTWADEQAAAAKLTDRKKGVYGDFQPVQFFEFYKTLKQAGGEFLSADGKKAVFDSPQGVKAAQWLVSKVGRTMPTEAEIGGTADYDTNLFKSGKLAMWHNGIWQFAGLKDVPFEWDVVVEPGDAAKASAVFHNAVAASATTKHAKEAWAWARFLSSSDTAATTRVESSWELPPVADQQVLAGYLKDPKPANRQAVFDSLKSIALPPVIKRQQEMQDAVTKQLGEAAAGRKPVADALKAAAADVNALLG</sequence>
<keyword evidence="4" id="KW-0564">Palmitate</keyword>
<dbReference type="Gene3D" id="3.40.190.10">
    <property type="entry name" value="Periplasmic binding protein-like II"/>
    <property type="match status" value="1"/>
</dbReference>
<name>A0A7W9FXE9_9ACTN</name>
<reference evidence="7 8" key="1">
    <citation type="submission" date="2020-08" db="EMBL/GenBank/DDBJ databases">
        <title>Sequencing the genomes of 1000 actinobacteria strains.</title>
        <authorList>
            <person name="Klenk H.-P."/>
        </authorList>
    </citation>
    <scope>NUCLEOTIDE SEQUENCE [LARGE SCALE GENOMIC DNA]</scope>
    <source>
        <strain evidence="7 8">DSM 45507</strain>
    </source>
</reference>
<dbReference type="CDD" id="cd13585">
    <property type="entry name" value="PBP2_TMBP_like"/>
    <property type="match status" value="1"/>
</dbReference>
<accession>A0A7W9FXE9</accession>
<evidence type="ECO:0000256" key="4">
    <source>
        <dbReference type="ARBA" id="ARBA00023139"/>
    </source>
</evidence>
<evidence type="ECO:0000256" key="2">
    <source>
        <dbReference type="ARBA" id="ARBA00022729"/>
    </source>
</evidence>
<dbReference type="PROSITE" id="PS51257">
    <property type="entry name" value="PROKAR_LIPOPROTEIN"/>
    <property type="match status" value="1"/>
</dbReference>
<dbReference type="Pfam" id="PF01547">
    <property type="entry name" value="SBP_bac_1"/>
    <property type="match status" value="1"/>
</dbReference>
<dbReference type="RefSeq" id="WP_185067287.1">
    <property type="nucleotide sequence ID" value="NZ_JACHMB010000001.1"/>
</dbReference>
<evidence type="ECO:0000256" key="1">
    <source>
        <dbReference type="ARBA" id="ARBA00022475"/>
    </source>
</evidence>
<evidence type="ECO:0000256" key="5">
    <source>
        <dbReference type="ARBA" id="ARBA00023288"/>
    </source>
</evidence>
<dbReference type="PANTHER" id="PTHR43649">
    <property type="entry name" value="ARABINOSE-BINDING PROTEIN-RELATED"/>
    <property type="match status" value="1"/>
</dbReference>
<proteinExistence type="predicted"/>
<keyword evidence="7" id="KW-0813">Transport</keyword>
<dbReference type="InterPro" id="IPR050490">
    <property type="entry name" value="Bact_solute-bd_prot1"/>
</dbReference>
<evidence type="ECO:0000313" key="8">
    <source>
        <dbReference type="Proteomes" id="UP000579153"/>
    </source>
</evidence>
<dbReference type="SUPFAM" id="SSF53850">
    <property type="entry name" value="Periplasmic binding protein-like II"/>
    <property type="match status" value="1"/>
</dbReference>
<keyword evidence="2 6" id="KW-0732">Signal</keyword>
<organism evidence="7 8">
    <name type="scientific">Nonomuraea jabiensis</name>
    <dbReference type="NCBI Taxonomy" id="882448"/>
    <lineage>
        <taxon>Bacteria</taxon>
        <taxon>Bacillati</taxon>
        <taxon>Actinomycetota</taxon>
        <taxon>Actinomycetes</taxon>
        <taxon>Streptosporangiales</taxon>
        <taxon>Streptosporangiaceae</taxon>
        <taxon>Nonomuraea</taxon>
    </lineage>
</organism>
<feature type="chain" id="PRO_5038458455" evidence="6">
    <location>
        <begin position="19"/>
        <end position="418"/>
    </location>
</feature>
<keyword evidence="5" id="KW-0449">Lipoprotein</keyword>
<evidence type="ECO:0000256" key="6">
    <source>
        <dbReference type="SAM" id="SignalP"/>
    </source>
</evidence>
<keyword evidence="7" id="KW-0762">Sugar transport</keyword>
<dbReference type="InterPro" id="IPR006059">
    <property type="entry name" value="SBP"/>
</dbReference>
<keyword evidence="1" id="KW-1003">Cell membrane</keyword>
<dbReference type="Proteomes" id="UP000579153">
    <property type="component" value="Unassembled WGS sequence"/>
</dbReference>
<keyword evidence="3" id="KW-0472">Membrane</keyword>
<feature type="signal peptide" evidence="6">
    <location>
        <begin position="1"/>
        <end position="18"/>
    </location>
</feature>
<evidence type="ECO:0000256" key="3">
    <source>
        <dbReference type="ARBA" id="ARBA00023136"/>
    </source>
</evidence>
<keyword evidence="8" id="KW-1185">Reference proteome</keyword>
<protein>
    <submittedName>
        <fullName evidence="7">Multiple sugar transport system substrate-binding protein</fullName>
    </submittedName>
</protein>
<dbReference type="AlphaFoldDB" id="A0A7W9FXE9"/>